<evidence type="ECO:0000313" key="4">
    <source>
        <dbReference type="Proteomes" id="UP000007374"/>
    </source>
</evidence>
<gene>
    <name evidence="1" type="primary">slyX</name>
    <name evidence="3" type="ORF">NA8A_00325</name>
</gene>
<dbReference type="PATRIC" id="fig|1231190.3.peg.69"/>
<dbReference type="OrthoDB" id="9803836at2"/>
<dbReference type="RefSeq" id="WP_009449219.1">
    <property type="nucleotide sequence ID" value="NZ_AMSI01000001.1"/>
</dbReference>
<feature type="coiled-coil region" evidence="2">
    <location>
        <begin position="6"/>
        <end position="54"/>
    </location>
</feature>
<name>K2PAJ3_9HYPH</name>
<accession>K2PAJ3</accession>
<dbReference type="Pfam" id="PF04102">
    <property type="entry name" value="SlyX"/>
    <property type="match status" value="1"/>
</dbReference>
<dbReference type="InterPro" id="IPR007236">
    <property type="entry name" value="SlyX"/>
</dbReference>
<dbReference type="AlphaFoldDB" id="K2PAJ3"/>
<comment type="similarity">
    <text evidence="1">Belongs to the SlyX family.</text>
</comment>
<keyword evidence="4" id="KW-1185">Reference proteome</keyword>
<keyword evidence="2" id="KW-0175">Coiled coil</keyword>
<sequence length="67" mass="8022">MSEDRMTRLEVLAAEQERTIEELSAELTRQWREMETLRQKLDRLTDRFLALEEQTAPDVPVTKPPHW</sequence>
<dbReference type="eggNOG" id="COG2900">
    <property type="taxonomic scope" value="Bacteria"/>
</dbReference>
<comment type="caution">
    <text evidence="3">The sequence shown here is derived from an EMBL/GenBank/DDBJ whole genome shotgun (WGS) entry which is preliminary data.</text>
</comment>
<evidence type="ECO:0000256" key="2">
    <source>
        <dbReference type="SAM" id="Coils"/>
    </source>
</evidence>
<dbReference type="STRING" id="721133.SAMN05216176_10262"/>
<reference evidence="3 4" key="1">
    <citation type="journal article" date="2012" name="J. Bacteriol.">
        <title>Genome Sequence of Nitratireductor indicus Type Strain C115.</title>
        <authorList>
            <person name="Lai Q."/>
            <person name="Li G."/>
            <person name="Yu Z."/>
            <person name="Shao Z."/>
        </authorList>
    </citation>
    <scope>NUCLEOTIDE SEQUENCE [LARGE SCALE GENOMIC DNA]</scope>
    <source>
        <strain evidence="3 4">C115</strain>
    </source>
</reference>
<evidence type="ECO:0000313" key="3">
    <source>
        <dbReference type="EMBL" id="EKF44141.1"/>
    </source>
</evidence>
<dbReference type="HAMAP" id="MF_00715">
    <property type="entry name" value="SlyX"/>
    <property type="match status" value="1"/>
</dbReference>
<protein>
    <recommendedName>
        <fullName evidence="1">Protein SlyX homolog</fullName>
    </recommendedName>
</protein>
<dbReference type="Proteomes" id="UP000007374">
    <property type="component" value="Unassembled WGS sequence"/>
</dbReference>
<dbReference type="NCBIfam" id="NF001962">
    <property type="entry name" value="PRK00736.1"/>
    <property type="match status" value="1"/>
</dbReference>
<evidence type="ECO:0000256" key="1">
    <source>
        <dbReference type="HAMAP-Rule" id="MF_00715"/>
    </source>
</evidence>
<organism evidence="3 4">
    <name type="scientific">Nitratireductor indicus C115</name>
    <dbReference type="NCBI Taxonomy" id="1231190"/>
    <lineage>
        <taxon>Bacteria</taxon>
        <taxon>Pseudomonadati</taxon>
        <taxon>Pseudomonadota</taxon>
        <taxon>Alphaproteobacteria</taxon>
        <taxon>Hyphomicrobiales</taxon>
        <taxon>Phyllobacteriaceae</taxon>
        <taxon>Nitratireductor</taxon>
    </lineage>
</organism>
<proteinExistence type="inferred from homology"/>
<dbReference type="EMBL" id="AMSI01000001">
    <property type="protein sequence ID" value="EKF44141.1"/>
    <property type="molecule type" value="Genomic_DNA"/>
</dbReference>